<dbReference type="InterPro" id="IPR050196">
    <property type="entry name" value="Cytochrome_P450_Monoox"/>
</dbReference>
<organism evidence="15 16">
    <name type="scientific">Microctonus hyperodae</name>
    <name type="common">Parasitoid wasp</name>
    <dbReference type="NCBI Taxonomy" id="165561"/>
    <lineage>
        <taxon>Eukaryota</taxon>
        <taxon>Metazoa</taxon>
        <taxon>Ecdysozoa</taxon>
        <taxon>Arthropoda</taxon>
        <taxon>Hexapoda</taxon>
        <taxon>Insecta</taxon>
        <taxon>Pterygota</taxon>
        <taxon>Neoptera</taxon>
        <taxon>Endopterygota</taxon>
        <taxon>Hymenoptera</taxon>
        <taxon>Apocrita</taxon>
        <taxon>Ichneumonoidea</taxon>
        <taxon>Braconidae</taxon>
        <taxon>Euphorinae</taxon>
        <taxon>Microctonus</taxon>
    </lineage>
</organism>
<evidence type="ECO:0000256" key="11">
    <source>
        <dbReference type="ARBA" id="ARBA00023004"/>
    </source>
</evidence>
<evidence type="ECO:0000256" key="2">
    <source>
        <dbReference type="ARBA" id="ARBA00003690"/>
    </source>
</evidence>
<evidence type="ECO:0000256" key="10">
    <source>
        <dbReference type="ARBA" id="ARBA00023002"/>
    </source>
</evidence>
<comment type="subcellular location">
    <subcellularLocation>
        <location evidence="4">Endoplasmic reticulum membrane</location>
        <topology evidence="4">Peripheral membrane protein</topology>
    </subcellularLocation>
    <subcellularLocation>
        <location evidence="3">Microsome membrane</location>
        <topology evidence="3">Peripheral membrane protein</topology>
    </subcellularLocation>
</comment>
<sequence length="451" mass="50959">MIDNIFNGYGPKMRAHRKLLMPLINGQHLRNYIETFNKEACRYIDALSIKTDSDVFDIYNETQYCLADITFETLLGISGVAQNTGVLTVPHAMETKPGRAFKSATTTIHEFISKIINEKKSLYMALERGESKVEKPKPSIVDLLIENVIVTHAMDDQEILYDIIALLFGIIMKSTKSQKKSYAHDFMKPLVIDSIINGYGPKMRAHRKLLVPLVNGKPLTNYIKTFNDAVCRYIDALSVKTESEVFDIYNETQYCLADMSFETILGISGVAQSTGDLTIPHAMETKGGKTYKSTTTIMHEFISKIIDEKKSLYMALERGESKAEKPKPSILDLLIENVLVTHAMDDREILYDMIALFFGFYDTILGVFSFTILMLAMHPDVQNRIREEVLSIIGASDNVMLDNIGSFEYMDMVIKETIRLFPVGPIIPREITDDLQIAQVNLLVISFIAND</sequence>
<dbReference type="SUPFAM" id="SSF48264">
    <property type="entry name" value="Cytochrome P450"/>
    <property type="match status" value="2"/>
</dbReference>
<comment type="function">
    <text evidence="2">May be involved in the metabolism of insect hormones and in the breakdown of synthetic insecticides.</text>
</comment>
<keyword evidence="13 14" id="KW-0472">Membrane</keyword>
<dbReference type="Proteomes" id="UP001168972">
    <property type="component" value="Unassembled WGS sequence"/>
</dbReference>
<evidence type="ECO:0000256" key="7">
    <source>
        <dbReference type="ARBA" id="ARBA00022723"/>
    </source>
</evidence>
<keyword evidence="6" id="KW-0349">Heme</keyword>
<dbReference type="Gene3D" id="1.10.630.10">
    <property type="entry name" value="Cytochrome P450"/>
    <property type="match status" value="2"/>
</dbReference>
<evidence type="ECO:0000313" key="15">
    <source>
        <dbReference type="EMBL" id="KAK0180546.1"/>
    </source>
</evidence>
<evidence type="ECO:0000256" key="5">
    <source>
        <dbReference type="ARBA" id="ARBA00010617"/>
    </source>
</evidence>
<dbReference type="GO" id="GO:0004497">
    <property type="term" value="F:monooxygenase activity"/>
    <property type="evidence" value="ECO:0007669"/>
    <property type="project" value="UniProtKB-KW"/>
</dbReference>
<proteinExistence type="inferred from homology"/>
<keyword evidence="10" id="KW-0560">Oxidoreductase</keyword>
<evidence type="ECO:0000313" key="16">
    <source>
        <dbReference type="Proteomes" id="UP001168972"/>
    </source>
</evidence>
<keyword evidence="7" id="KW-0479">Metal-binding</keyword>
<reference evidence="15" key="1">
    <citation type="journal article" date="2023" name="bioRxiv">
        <title>Scaffold-level genome assemblies of two parasitoid biocontrol wasps reveal the parthenogenesis mechanism and an associated novel virus.</title>
        <authorList>
            <person name="Inwood S."/>
            <person name="Skelly J."/>
            <person name="Guhlin J."/>
            <person name="Harrop T."/>
            <person name="Goldson S."/>
            <person name="Dearden P."/>
        </authorList>
    </citation>
    <scope>NUCLEOTIDE SEQUENCE</scope>
    <source>
        <strain evidence="15">Lincoln</strain>
        <tissue evidence="15">Whole body</tissue>
    </source>
</reference>
<evidence type="ECO:0000256" key="6">
    <source>
        <dbReference type="ARBA" id="ARBA00022617"/>
    </source>
</evidence>
<accession>A0AA39G3D3</accession>
<evidence type="ECO:0000256" key="14">
    <source>
        <dbReference type="SAM" id="Phobius"/>
    </source>
</evidence>
<dbReference type="GO" id="GO:0016705">
    <property type="term" value="F:oxidoreductase activity, acting on paired donors, with incorporation or reduction of molecular oxygen"/>
    <property type="evidence" value="ECO:0007669"/>
    <property type="project" value="InterPro"/>
</dbReference>
<keyword evidence="14" id="KW-0812">Transmembrane</keyword>
<evidence type="ECO:0000256" key="1">
    <source>
        <dbReference type="ARBA" id="ARBA00001971"/>
    </source>
</evidence>
<dbReference type="GO" id="GO:0005789">
    <property type="term" value="C:endoplasmic reticulum membrane"/>
    <property type="evidence" value="ECO:0007669"/>
    <property type="project" value="UniProtKB-SubCell"/>
</dbReference>
<comment type="similarity">
    <text evidence="5">Belongs to the cytochrome P450 family.</text>
</comment>
<keyword evidence="8" id="KW-0256">Endoplasmic reticulum</keyword>
<evidence type="ECO:0000256" key="12">
    <source>
        <dbReference type="ARBA" id="ARBA00023033"/>
    </source>
</evidence>
<dbReference type="PANTHER" id="PTHR24291">
    <property type="entry name" value="CYTOCHROME P450 FAMILY 4"/>
    <property type="match status" value="1"/>
</dbReference>
<dbReference type="EMBL" id="JAQQBR010000002">
    <property type="protein sequence ID" value="KAK0180546.1"/>
    <property type="molecule type" value="Genomic_DNA"/>
</dbReference>
<protein>
    <recommendedName>
        <fullName evidence="17">Cytochrome P450</fullName>
    </recommendedName>
</protein>
<dbReference type="InterPro" id="IPR036396">
    <property type="entry name" value="Cyt_P450_sf"/>
</dbReference>
<evidence type="ECO:0000256" key="13">
    <source>
        <dbReference type="ARBA" id="ARBA00023136"/>
    </source>
</evidence>
<dbReference type="Pfam" id="PF00067">
    <property type="entry name" value="p450"/>
    <property type="match status" value="1"/>
</dbReference>
<evidence type="ECO:0000256" key="4">
    <source>
        <dbReference type="ARBA" id="ARBA00004406"/>
    </source>
</evidence>
<feature type="transmembrane region" description="Helical" evidence="14">
    <location>
        <begin position="353"/>
        <end position="376"/>
    </location>
</feature>
<reference evidence="15" key="2">
    <citation type="submission" date="2023-03" db="EMBL/GenBank/DDBJ databases">
        <authorList>
            <person name="Inwood S.N."/>
            <person name="Skelly J.G."/>
            <person name="Guhlin J."/>
            <person name="Harrop T.W.R."/>
            <person name="Goldson S.G."/>
            <person name="Dearden P.K."/>
        </authorList>
    </citation>
    <scope>NUCLEOTIDE SEQUENCE</scope>
    <source>
        <strain evidence="15">Lincoln</strain>
        <tissue evidence="15">Whole body</tissue>
    </source>
</reference>
<dbReference type="PANTHER" id="PTHR24291:SF189">
    <property type="entry name" value="CYTOCHROME P450 4C3-RELATED"/>
    <property type="match status" value="1"/>
</dbReference>
<name>A0AA39G3D3_MICHY</name>
<keyword evidence="14" id="KW-1133">Transmembrane helix</keyword>
<keyword evidence="16" id="KW-1185">Reference proteome</keyword>
<dbReference type="InterPro" id="IPR002401">
    <property type="entry name" value="Cyt_P450_E_grp-I"/>
</dbReference>
<dbReference type="GO" id="GO:0020037">
    <property type="term" value="F:heme binding"/>
    <property type="evidence" value="ECO:0007669"/>
    <property type="project" value="InterPro"/>
</dbReference>
<keyword evidence="12" id="KW-0503">Monooxygenase</keyword>
<evidence type="ECO:0000256" key="3">
    <source>
        <dbReference type="ARBA" id="ARBA00004174"/>
    </source>
</evidence>
<keyword evidence="11" id="KW-0408">Iron</keyword>
<dbReference type="GO" id="GO:0005506">
    <property type="term" value="F:iron ion binding"/>
    <property type="evidence" value="ECO:0007669"/>
    <property type="project" value="InterPro"/>
</dbReference>
<comment type="caution">
    <text evidence="15">The sequence shown here is derived from an EMBL/GenBank/DDBJ whole genome shotgun (WGS) entry which is preliminary data.</text>
</comment>
<evidence type="ECO:0000256" key="9">
    <source>
        <dbReference type="ARBA" id="ARBA00022848"/>
    </source>
</evidence>
<evidence type="ECO:0008006" key="17">
    <source>
        <dbReference type="Google" id="ProtNLM"/>
    </source>
</evidence>
<dbReference type="AlphaFoldDB" id="A0AA39G3D3"/>
<evidence type="ECO:0000256" key="8">
    <source>
        <dbReference type="ARBA" id="ARBA00022824"/>
    </source>
</evidence>
<gene>
    <name evidence="15" type="ORF">PV327_002914</name>
</gene>
<dbReference type="PRINTS" id="PR00463">
    <property type="entry name" value="EP450I"/>
</dbReference>
<keyword evidence="9" id="KW-0492">Microsome</keyword>
<comment type="cofactor">
    <cofactor evidence="1">
        <name>heme</name>
        <dbReference type="ChEBI" id="CHEBI:30413"/>
    </cofactor>
</comment>
<dbReference type="InterPro" id="IPR001128">
    <property type="entry name" value="Cyt_P450"/>
</dbReference>